<dbReference type="RefSeq" id="WP_236133302.1">
    <property type="nucleotide sequence ID" value="NZ_JAKGTH010000007.1"/>
</dbReference>
<reference evidence="1" key="1">
    <citation type="submission" date="2022-01" db="EMBL/GenBank/DDBJ databases">
        <title>Gillisia lutea sp. nov., isolated from marine plastic residues from the Malvarosa beach (Valencia, Spain).</title>
        <authorList>
            <person name="Vidal-Verdu A."/>
            <person name="Molina-Menor E."/>
            <person name="Satari L."/>
            <person name="Pascual J."/>
            <person name="Pereto J."/>
            <person name="Porcar M."/>
        </authorList>
    </citation>
    <scope>NUCLEOTIDE SEQUENCE</scope>
    <source>
        <strain evidence="1">M10.2A</strain>
    </source>
</reference>
<evidence type="ECO:0000313" key="1">
    <source>
        <dbReference type="EMBL" id="MCF4101152.1"/>
    </source>
</evidence>
<proteinExistence type="predicted"/>
<comment type="caution">
    <text evidence="1">The sequence shown here is derived from an EMBL/GenBank/DDBJ whole genome shotgun (WGS) entry which is preliminary data.</text>
</comment>
<evidence type="ECO:0008006" key="3">
    <source>
        <dbReference type="Google" id="ProtNLM"/>
    </source>
</evidence>
<dbReference type="PROSITE" id="PS51257">
    <property type="entry name" value="PROKAR_LIPOPROTEIN"/>
    <property type="match status" value="1"/>
</dbReference>
<gene>
    <name evidence="1" type="ORF">L1I30_05705</name>
</gene>
<dbReference type="Proteomes" id="UP001179363">
    <property type="component" value="Unassembled WGS sequence"/>
</dbReference>
<evidence type="ECO:0000313" key="2">
    <source>
        <dbReference type="Proteomes" id="UP001179363"/>
    </source>
</evidence>
<name>A0ABS9EFW7_9FLAO</name>
<protein>
    <recommendedName>
        <fullName evidence="3">Lipoprotein</fullName>
    </recommendedName>
</protein>
<organism evidence="1 2">
    <name type="scientific">Gillisia lutea</name>
    <dbReference type="NCBI Taxonomy" id="2909668"/>
    <lineage>
        <taxon>Bacteria</taxon>
        <taxon>Pseudomonadati</taxon>
        <taxon>Bacteroidota</taxon>
        <taxon>Flavobacteriia</taxon>
        <taxon>Flavobacteriales</taxon>
        <taxon>Flavobacteriaceae</taxon>
        <taxon>Gillisia</taxon>
    </lineage>
</organism>
<sequence>MKNLFHSKWLVVLAVFFTLSSCGPVLVSSRPNVPPPSWFYPNRVETMRYVYFPDYQIYYDVTFRNYIYLDNGVWLSASVLPSRFSTINLRKSKYVRVRDYYGDNIREYHRETYNRGRSNVKNRRDK</sequence>
<dbReference type="EMBL" id="JAKGTH010000007">
    <property type="protein sequence ID" value="MCF4101152.1"/>
    <property type="molecule type" value="Genomic_DNA"/>
</dbReference>
<accession>A0ABS9EFW7</accession>
<keyword evidence="2" id="KW-1185">Reference proteome</keyword>